<dbReference type="PANTHER" id="PTHR22946">
    <property type="entry name" value="DIENELACTONE HYDROLASE DOMAIN-CONTAINING PROTEIN-RELATED"/>
    <property type="match status" value="1"/>
</dbReference>
<dbReference type="InterPro" id="IPR001375">
    <property type="entry name" value="Peptidase_S9_cat"/>
</dbReference>
<proteinExistence type="predicted"/>
<keyword evidence="1" id="KW-0378">Hydrolase</keyword>
<name>A0ABX1VA20_9PLAN</name>
<accession>A0ABX1VA20</accession>
<evidence type="ECO:0000313" key="5">
    <source>
        <dbReference type="Proteomes" id="UP000609651"/>
    </source>
</evidence>
<reference evidence="4 5" key="1">
    <citation type="journal article" date="2020" name="Syst. Appl. Microbiol.">
        <title>Alienimonas chondri sp. nov., a novel planctomycete isolated from the biofilm of the red alga Chondrus crispus.</title>
        <authorList>
            <person name="Vitorino I."/>
            <person name="Albuquerque L."/>
            <person name="Wiegand S."/>
            <person name="Kallscheuer N."/>
            <person name="da Costa M.S."/>
            <person name="Lobo-da-Cunha A."/>
            <person name="Jogler C."/>
            <person name="Lage O.M."/>
        </authorList>
    </citation>
    <scope>NUCLEOTIDE SEQUENCE [LARGE SCALE GENOMIC DNA]</scope>
    <source>
        <strain evidence="4 5">LzC2</strain>
    </source>
</reference>
<evidence type="ECO:0000313" key="4">
    <source>
        <dbReference type="EMBL" id="NNJ24942.1"/>
    </source>
</evidence>
<keyword evidence="5" id="KW-1185">Reference proteome</keyword>
<feature type="domain" description="Peptidase S9 prolyl oligopeptidase catalytic" evidence="3">
    <location>
        <begin position="129"/>
        <end position="222"/>
    </location>
</feature>
<evidence type="ECO:0000259" key="3">
    <source>
        <dbReference type="Pfam" id="PF00326"/>
    </source>
</evidence>
<organism evidence="4 5">
    <name type="scientific">Alienimonas chondri</name>
    <dbReference type="NCBI Taxonomy" id="2681879"/>
    <lineage>
        <taxon>Bacteria</taxon>
        <taxon>Pseudomonadati</taxon>
        <taxon>Planctomycetota</taxon>
        <taxon>Planctomycetia</taxon>
        <taxon>Planctomycetales</taxon>
        <taxon>Planctomycetaceae</taxon>
        <taxon>Alienimonas</taxon>
    </lineage>
</organism>
<protein>
    <recommendedName>
        <fullName evidence="3">Peptidase S9 prolyl oligopeptidase catalytic domain-containing protein</fullName>
    </recommendedName>
</protein>
<comment type="caution">
    <text evidence="4">The sequence shown here is derived from an EMBL/GenBank/DDBJ whole genome shotgun (WGS) entry which is preliminary data.</text>
</comment>
<evidence type="ECO:0000256" key="1">
    <source>
        <dbReference type="ARBA" id="ARBA00022801"/>
    </source>
</evidence>
<evidence type="ECO:0000256" key="2">
    <source>
        <dbReference type="SAM" id="MobiDB-lite"/>
    </source>
</evidence>
<dbReference type="InterPro" id="IPR050261">
    <property type="entry name" value="FrsA_esterase"/>
</dbReference>
<sequence>MLCILCCGGLMLAAYQQVEAEARLRQEQAAKVAERTGSLRAAVAAHASTLGPPQPSAGPPPEPPPGSEFALVSYPAPVGELPAYLTAEVADGTIDPGEKRPAIVWITGGDSNTIGPVWGPQERENDQAASALRDAGIVMMFPSLRGGNANPGQREGFLGEVEDILAAAEYLARQPGIDADRIYLGGHSTGGTLAALVTERSDRFRATFAFGPVADIRDYGGSYIYHVPQDAADEAIVRSPGYWLNDVRTPLFLIEGELGNASSITELAEATDNPLVHTFIVPGADHFDVLAPANEAIAQEIVADDGPTCEIALSVDALAEGR</sequence>
<dbReference type="Gene3D" id="3.40.50.1820">
    <property type="entry name" value="alpha/beta hydrolase"/>
    <property type="match status" value="1"/>
</dbReference>
<dbReference type="SUPFAM" id="SSF53474">
    <property type="entry name" value="alpha/beta-Hydrolases"/>
    <property type="match status" value="1"/>
</dbReference>
<feature type="compositionally biased region" description="Pro residues" evidence="2">
    <location>
        <begin position="52"/>
        <end position="66"/>
    </location>
</feature>
<dbReference type="Pfam" id="PF00326">
    <property type="entry name" value="Peptidase_S9"/>
    <property type="match status" value="1"/>
</dbReference>
<dbReference type="InterPro" id="IPR029058">
    <property type="entry name" value="AB_hydrolase_fold"/>
</dbReference>
<dbReference type="EMBL" id="WTPX01000020">
    <property type="protein sequence ID" value="NNJ24942.1"/>
    <property type="molecule type" value="Genomic_DNA"/>
</dbReference>
<feature type="region of interest" description="Disordered" evidence="2">
    <location>
        <begin position="47"/>
        <end position="68"/>
    </location>
</feature>
<gene>
    <name evidence="4" type="ORF">LzC2_10040</name>
</gene>
<dbReference type="Proteomes" id="UP000609651">
    <property type="component" value="Unassembled WGS sequence"/>
</dbReference>
<dbReference type="PANTHER" id="PTHR22946:SF9">
    <property type="entry name" value="POLYKETIDE TRANSFERASE AF380"/>
    <property type="match status" value="1"/>
</dbReference>